<dbReference type="KEGG" id="gsb:GSUB_08420"/>
<dbReference type="OrthoDB" id="9773856at2"/>
<dbReference type="Pfam" id="PF00149">
    <property type="entry name" value="Metallophos"/>
    <property type="match status" value="1"/>
</dbReference>
<evidence type="ECO:0000256" key="1">
    <source>
        <dbReference type="ARBA" id="ARBA00022801"/>
    </source>
</evidence>
<evidence type="ECO:0000313" key="4">
    <source>
        <dbReference type="Proteomes" id="UP000035036"/>
    </source>
</evidence>
<dbReference type="SUPFAM" id="SSF56300">
    <property type="entry name" value="Metallo-dependent phosphatases"/>
    <property type="match status" value="1"/>
</dbReference>
<dbReference type="InterPro" id="IPR029052">
    <property type="entry name" value="Metallo-depent_PP-like"/>
</dbReference>
<sequence length="414" mass="46565">MFKFLHAADLHLDSPLRGLETYPDAPVEQIRGATRRALANLVDLAIEERVAFVLLAGDIYDGDWKDYNTGLFFSRCMGRLRDAGIGVFLISGNHDAASVVARNLSPPDNVRVFSTRHAETHLLPDLGVAVHGQGYAVREVREDLTCDYPEPEPGMFNIGLLHTALSGRPGHEPYAPTTLDRLRGKGYDYWALGHVHQHEVVCDDPWVVFPGALQGRHIRETGTKGCTLVHVEEGRVASVEQRELDVFRWFENEVCLQGCETYEDLLYRVRESFEKAREQADGRPLAVRLTLSGSSAMHEYLHREKSHWIEECRNLAVGLGDVWLENVILRTRPERDPAAELESGSSLDELVQAVGASELTPEFFEEIPEIAELRAKLPPELAETFVFDQDSFDLFRDEIRDLLRARLIGEGSPS</sequence>
<dbReference type="STRING" id="483547.GSUB_08420"/>
<dbReference type="EMBL" id="CP010311">
    <property type="protein sequence ID" value="AJF06573.1"/>
    <property type="molecule type" value="Genomic_DNA"/>
</dbReference>
<dbReference type="InterPro" id="IPR050535">
    <property type="entry name" value="DNA_Repair-Maintenance_Comp"/>
</dbReference>
<dbReference type="InterPro" id="IPR004843">
    <property type="entry name" value="Calcineurin-like_PHP"/>
</dbReference>
<feature type="domain" description="Calcineurin-like phosphoesterase" evidence="2">
    <location>
        <begin position="2"/>
        <end position="197"/>
    </location>
</feature>
<keyword evidence="1" id="KW-0378">Hydrolase</keyword>
<evidence type="ECO:0000259" key="2">
    <source>
        <dbReference type="Pfam" id="PF00149"/>
    </source>
</evidence>
<reference evidence="3 4" key="1">
    <citation type="journal article" date="2015" name="Genome Announc.">
        <title>Genomes of Geoalkalibacter ferrihydriticus Z-0531T and Geoalkalibacter subterraneus Red1T, Two Haloalkaliphilic Metal-Reducing Deltaproteobacteria.</title>
        <authorList>
            <person name="Badalamenti J.P."/>
            <person name="Krajmalnik-Brown R."/>
            <person name="Torres C.I."/>
            <person name="Bond D.R."/>
        </authorList>
    </citation>
    <scope>NUCLEOTIDE SEQUENCE [LARGE SCALE GENOMIC DNA]</scope>
    <source>
        <strain evidence="3 4">Red1</strain>
    </source>
</reference>
<dbReference type="InterPro" id="IPR014576">
    <property type="entry name" value="Pesterase_YhaO"/>
</dbReference>
<organism evidence="3 4">
    <name type="scientific">Geoalkalibacter subterraneus</name>
    <dbReference type="NCBI Taxonomy" id="483547"/>
    <lineage>
        <taxon>Bacteria</taxon>
        <taxon>Pseudomonadati</taxon>
        <taxon>Thermodesulfobacteriota</taxon>
        <taxon>Desulfuromonadia</taxon>
        <taxon>Desulfuromonadales</taxon>
        <taxon>Geoalkalibacteraceae</taxon>
        <taxon>Geoalkalibacter</taxon>
    </lineage>
</organism>
<dbReference type="HOGENOM" id="CLU_026621_4_0_7"/>
<accession>A0A0B5FGW3</accession>
<gene>
    <name evidence="3" type="ORF">GSUB_08420</name>
</gene>
<dbReference type="PIRSF" id="PIRSF033091">
    <property type="entry name" value="Pesterase_YhaO"/>
    <property type="match status" value="1"/>
</dbReference>
<dbReference type="InterPro" id="IPR041796">
    <property type="entry name" value="Mre11_N"/>
</dbReference>
<dbReference type="AlphaFoldDB" id="A0A0B5FGW3"/>
<keyword evidence="4" id="KW-1185">Reference proteome</keyword>
<dbReference type="CDD" id="cd00840">
    <property type="entry name" value="MPP_Mre11_N"/>
    <property type="match status" value="1"/>
</dbReference>
<evidence type="ECO:0000313" key="3">
    <source>
        <dbReference type="EMBL" id="AJF06573.1"/>
    </source>
</evidence>
<dbReference type="Gene3D" id="3.60.21.10">
    <property type="match status" value="1"/>
</dbReference>
<protein>
    <submittedName>
        <fullName evidence="3">Metallophosphoesterase</fullName>
    </submittedName>
</protein>
<name>A0A0B5FGW3_9BACT</name>
<dbReference type="Proteomes" id="UP000035036">
    <property type="component" value="Chromosome"/>
</dbReference>
<dbReference type="PANTHER" id="PTHR30337:SF7">
    <property type="entry name" value="PHOSPHOESTERASE"/>
    <property type="match status" value="1"/>
</dbReference>
<dbReference type="PANTHER" id="PTHR30337">
    <property type="entry name" value="COMPONENT OF ATP-DEPENDENT DSDNA EXONUCLEASE"/>
    <property type="match status" value="1"/>
</dbReference>
<proteinExistence type="predicted"/>
<dbReference type="RefSeq" id="WP_040200247.1">
    <property type="nucleotide sequence ID" value="NZ_CP010311.1"/>
</dbReference>
<dbReference type="GO" id="GO:0016787">
    <property type="term" value="F:hydrolase activity"/>
    <property type="evidence" value="ECO:0007669"/>
    <property type="project" value="UniProtKB-KW"/>
</dbReference>